<evidence type="ECO:0000313" key="4">
    <source>
        <dbReference type="Proteomes" id="UP000464262"/>
    </source>
</evidence>
<dbReference type="InterPro" id="IPR038673">
    <property type="entry name" value="OprB_sf"/>
</dbReference>
<proteinExistence type="inferred from homology"/>
<organism evidence="3 4">
    <name type="scientific">Vibrio astriarenae</name>
    <dbReference type="NCBI Taxonomy" id="1481923"/>
    <lineage>
        <taxon>Bacteria</taxon>
        <taxon>Pseudomonadati</taxon>
        <taxon>Pseudomonadota</taxon>
        <taxon>Gammaproteobacteria</taxon>
        <taxon>Vibrionales</taxon>
        <taxon>Vibrionaceae</taxon>
        <taxon>Vibrio</taxon>
    </lineage>
</organism>
<dbReference type="Pfam" id="PF04966">
    <property type="entry name" value="OprB"/>
    <property type="match status" value="1"/>
</dbReference>
<dbReference type="KEGG" id="vas:GT360_05995"/>
<comment type="similarity">
    <text evidence="1 2">Belongs to the OprB family.</text>
</comment>
<dbReference type="GO" id="GO:0008643">
    <property type="term" value="P:carbohydrate transport"/>
    <property type="evidence" value="ECO:0007669"/>
    <property type="project" value="InterPro"/>
</dbReference>
<dbReference type="Proteomes" id="UP000464262">
    <property type="component" value="Chromosome 1"/>
</dbReference>
<accession>A0A7Z2T2E7</accession>
<feature type="signal peptide" evidence="2">
    <location>
        <begin position="1"/>
        <end position="23"/>
    </location>
</feature>
<gene>
    <name evidence="3" type="ORF">GT360_05995</name>
</gene>
<protein>
    <submittedName>
        <fullName evidence="3">Porin</fullName>
    </submittedName>
</protein>
<dbReference type="InterPro" id="IPR052932">
    <property type="entry name" value="OprB_Porin"/>
</dbReference>
<dbReference type="PANTHER" id="PTHR37944">
    <property type="entry name" value="PORIN B"/>
    <property type="match status" value="1"/>
</dbReference>
<name>A0A7Z2T2E7_9VIBR</name>
<evidence type="ECO:0000256" key="2">
    <source>
        <dbReference type="RuleBase" id="RU363072"/>
    </source>
</evidence>
<feature type="chain" id="PRO_5031594866" evidence="2">
    <location>
        <begin position="24"/>
        <end position="419"/>
    </location>
</feature>
<dbReference type="Gene3D" id="2.40.160.180">
    <property type="entry name" value="Carbohydrate-selective porin OprB"/>
    <property type="match status" value="1"/>
</dbReference>
<dbReference type="AlphaFoldDB" id="A0A7Z2T2E7"/>
<dbReference type="InterPro" id="IPR007049">
    <property type="entry name" value="Carb-sel_porin_OprB"/>
</dbReference>
<dbReference type="GO" id="GO:0015288">
    <property type="term" value="F:porin activity"/>
    <property type="evidence" value="ECO:0007669"/>
    <property type="project" value="InterPro"/>
</dbReference>
<keyword evidence="4" id="KW-1185">Reference proteome</keyword>
<evidence type="ECO:0000313" key="3">
    <source>
        <dbReference type="EMBL" id="QIA63090.1"/>
    </source>
</evidence>
<dbReference type="GO" id="GO:0016020">
    <property type="term" value="C:membrane"/>
    <property type="evidence" value="ECO:0007669"/>
    <property type="project" value="InterPro"/>
</dbReference>
<keyword evidence="2" id="KW-0732">Signal</keyword>
<evidence type="ECO:0000256" key="1">
    <source>
        <dbReference type="ARBA" id="ARBA00008769"/>
    </source>
</evidence>
<dbReference type="RefSeq" id="WP_164647995.1">
    <property type="nucleotide sequence ID" value="NZ_CP047475.1"/>
</dbReference>
<dbReference type="EMBL" id="CP047475">
    <property type="protein sequence ID" value="QIA63090.1"/>
    <property type="molecule type" value="Genomic_DNA"/>
</dbReference>
<dbReference type="PANTHER" id="PTHR37944:SF1">
    <property type="entry name" value="PORIN B"/>
    <property type="match status" value="1"/>
</dbReference>
<sequence length="419" mass="45457">MNVKPTAFSLVALSVLLASSANATNFEGPDSVENTIAQQKKEQKDWRTQLADNGFTFGADYFSLGVTSPNGVNGDSVNAASGVARLYGSWSLLGHNTKNTGSLVWKIEHRHSYTDTDPKSFAWLGEDQIGYAGMIAPAFSDQGFRVTDLNWKQKFNDGRGSLIVGWQDVTNYADVYALASPWSGFTNLAFSTGSGAMGLPDDGILALSAGHMLGENFYVIGGIADAKGKSDDIFDGFDTAFSSDAAYFKTLEFGWTASQEQIYTDNFHVTLWHMDAGSRHSLSSTVLDDGTVIGGESGQGVNFSWSQFVTPQIMPFVRGGFSEGDVALYDSSVSVGFGYFGLGKPTDNLGFAINWSKTNKDTLQTFLNAGENQVAAELYYNMQFGDHLQITPDIQYINNPAFSNESSAWVFGVRARLFI</sequence>
<reference evidence="3 4" key="1">
    <citation type="submission" date="2020-01" db="EMBL/GenBank/DDBJ databases">
        <title>Whole genome and functional gene identification of agarase of Vibrio HN897.</title>
        <authorList>
            <person name="Liu Y."/>
            <person name="Zhao Z."/>
        </authorList>
    </citation>
    <scope>NUCLEOTIDE SEQUENCE [LARGE SCALE GENOMIC DNA]</scope>
    <source>
        <strain evidence="3 4">HN897</strain>
    </source>
</reference>